<evidence type="ECO:0000313" key="2">
    <source>
        <dbReference type="EMBL" id="GAX01935.1"/>
    </source>
</evidence>
<dbReference type="RefSeq" id="WP_133286377.1">
    <property type="nucleotide sequence ID" value="NZ_PUFJ01000023.1"/>
</dbReference>
<dbReference type="STRING" id="1302250.GCA_001313225_01307"/>
<accession>A0A1Z5IJI8</accession>
<reference evidence="2 3" key="1">
    <citation type="submission" date="2015-11" db="EMBL/GenBank/DDBJ databases">
        <title>Draft genome sequences of new species of the genus Lactobacillus isolated from orchardgrass silage.</title>
        <authorList>
            <person name="Tohno M."/>
            <person name="Tanizawa Y."/>
            <person name="Arita M."/>
        </authorList>
    </citation>
    <scope>NUCLEOTIDE SEQUENCE [LARGE SCALE GENOMIC DNA]</scope>
    <source>
        <strain evidence="2 3">IWT126</strain>
    </source>
</reference>
<dbReference type="OrthoDB" id="2666054at2"/>
<evidence type="ECO:0000313" key="3">
    <source>
        <dbReference type="Proteomes" id="UP000198402"/>
    </source>
</evidence>
<protein>
    <recommendedName>
        <fullName evidence="1">Replication-associated protein ORF2/G2P domain-containing protein</fullName>
    </recommendedName>
</protein>
<dbReference type="InterPro" id="IPR056906">
    <property type="entry name" value="ORF2/G2P_dom"/>
</dbReference>
<proteinExistence type="predicted"/>
<name>A0A1Z5IJI8_9LACO</name>
<gene>
    <name evidence="2" type="ORF">IWT126_01999</name>
</gene>
<organism evidence="2 3">
    <name type="scientific">Secundilactobacillus silagei JCM 19001</name>
    <dbReference type="NCBI Taxonomy" id="1302250"/>
    <lineage>
        <taxon>Bacteria</taxon>
        <taxon>Bacillati</taxon>
        <taxon>Bacillota</taxon>
        <taxon>Bacilli</taxon>
        <taxon>Lactobacillales</taxon>
        <taxon>Lactobacillaceae</taxon>
        <taxon>Secundilactobacillus</taxon>
    </lineage>
</organism>
<dbReference type="EMBL" id="BCMG01000010">
    <property type="protein sequence ID" value="GAX01935.1"/>
    <property type="molecule type" value="Genomic_DNA"/>
</dbReference>
<feature type="domain" description="Replication-associated protein ORF2/G2P" evidence="1">
    <location>
        <begin position="4"/>
        <end position="86"/>
    </location>
</feature>
<sequence length="168" mass="20703">MFWLFVNRLRRYLDSQFHVPLKYLASWEVQPRSKRIHYHIILFDFPYIPVQQLSHIWKNGYIFIEKIDKVDSDRRGSYIAKYLTKNIEEYGVKLHKVKRFFKSQNLKPINEKHFLLDRGAFDKDSAEGLVFESIYFQKRYDSLKQEWYSNKVHYYIYRDQYNLNKKKG</sequence>
<dbReference type="Proteomes" id="UP000198402">
    <property type="component" value="Unassembled WGS sequence"/>
</dbReference>
<comment type="caution">
    <text evidence="2">The sequence shown here is derived from an EMBL/GenBank/DDBJ whole genome shotgun (WGS) entry which is preliminary data.</text>
</comment>
<keyword evidence="3" id="KW-1185">Reference proteome</keyword>
<dbReference type="AlphaFoldDB" id="A0A1Z5IJI8"/>
<dbReference type="Pfam" id="PF23343">
    <property type="entry name" value="REP_ORF2-G2P"/>
    <property type="match status" value="1"/>
</dbReference>
<evidence type="ECO:0000259" key="1">
    <source>
        <dbReference type="Pfam" id="PF23343"/>
    </source>
</evidence>